<reference evidence="2 3" key="1">
    <citation type="journal article" date="2020" name="bioRxiv">
        <title>Metabolic contributions of an alphaproteobacterial endosymbiont in the apicomplexan Cardiosporidium cionae.</title>
        <authorList>
            <person name="Hunter E.S."/>
            <person name="Paight C.J."/>
            <person name="Lane C.E."/>
        </authorList>
    </citation>
    <scope>NUCLEOTIDE SEQUENCE [LARGE SCALE GENOMIC DNA]</scope>
    <source>
        <strain evidence="2">ESH_2018</strain>
    </source>
</reference>
<evidence type="ECO:0000256" key="1">
    <source>
        <dbReference type="ARBA" id="ARBA00005594"/>
    </source>
</evidence>
<feature type="non-terminal residue" evidence="2">
    <location>
        <position position="1"/>
    </location>
</feature>
<dbReference type="PANTHER" id="PTHR45794">
    <property type="entry name" value="LEUCYL-TRNA SYNTHETASE"/>
    <property type="match status" value="1"/>
</dbReference>
<sequence length="197" mass="23146">KPTSIVYEKWPVFDEPADAVKHRQFSSIIRVVEEFRRAKEKLLTPRKNKKNVTQNIQPPKGFSHARIMISRSFQPWQRKVLSILLTILDDNDSFPVNVIALVRQNLKEFQWESSIEQQALSFANYQIKEEYPVHGRIIFEQELPFDEESLFQYFKYYICQSLEINDVEIEEVKENDGLSMDSKYAIATPGKPTIIFS</sequence>
<evidence type="ECO:0000313" key="2">
    <source>
        <dbReference type="EMBL" id="KAF8820971.1"/>
    </source>
</evidence>
<keyword evidence="3" id="KW-1185">Reference proteome</keyword>
<comment type="caution">
    <text evidence="2">The sequence shown here is derived from an EMBL/GenBank/DDBJ whole genome shotgun (WGS) entry which is preliminary data.</text>
</comment>
<dbReference type="Proteomes" id="UP000823046">
    <property type="component" value="Unassembled WGS sequence"/>
</dbReference>
<name>A0ABQ7JAF8_9APIC</name>
<dbReference type="InterPro" id="IPR004493">
    <property type="entry name" value="Leu-tRNA-synth_Ia_arc/euk"/>
</dbReference>
<evidence type="ECO:0000313" key="3">
    <source>
        <dbReference type="Proteomes" id="UP000823046"/>
    </source>
</evidence>
<proteinExistence type="inferred from homology"/>
<protein>
    <submittedName>
        <fullName evidence="2">Uncharacterized protein</fullName>
    </submittedName>
</protein>
<dbReference type="EMBL" id="JADAQX010000263">
    <property type="protein sequence ID" value="KAF8820971.1"/>
    <property type="molecule type" value="Genomic_DNA"/>
</dbReference>
<gene>
    <name evidence="2" type="ORF">IE077_002613</name>
</gene>
<accession>A0ABQ7JAF8</accession>
<organism evidence="2 3">
    <name type="scientific">Cardiosporidium cionae</name>
    <dbReference type="NCBI Taxonomy" id="476202"/>
    <lineage>
        <taxon>Eukaryota</taxon>
        <taxon>Sar</taxon>
        <taxon>Alveolata</taxon>
        <taxon>Apicomplexa</taxon>
        <taxon>Aconoidasida</taxon>
        <taxon>Nephromycida</taxon>
        <taxon>Cardiosporidium</taxon>
    </lineage>
</organism>
<comment type="similarity">
    <text evidence="1">Belongs to the class-I aminoacyl-tRNA synthetase family.</text>
</comment>
<dbReference type="PANTHER" id="PTHR45794:SF1">
    <property type="entry name" value="LEUCINE--TRNA LIGASE, CYTOPLASMIC"/>
    <property type="match status" value="1"/>
</dbReference>